<evidence type="ECO:0000313" key="2">
    <source>
        <dbReference type="Proteomes" id="UP000036947"/>
    </source>
</evidence>
<sequence length="383" mass="43653">MFRMFRFPAKRANEDHCRGSLSTFPLELLVAIFTNILRSYSLQLDNFLALRLVCRQWNGAIDLAMQTKMFQKIPRGMRLRLIGANSFIPWDFYFPCNSVTCSGEVIAMANSDKEILISRLTTNAMERTTLLTCESGKFQLMAVGKNYIAAAKERERCWRGPRKNDGKLPSYIELYVWPLQNEGKRPRREKLYEVEVYELSFVDDILCATSSDDISYIWDVSQSGARTEFSTIATSTWQVYQNPPILRSRTDACSYRVEVAGNSWIVKRSTSDITVASLDVKGWWPSVNVQALAGDVWSLGHQRSAAGRIVVLFDCTSLQLSSRKADDELSCWGNGPWWGEKFVVCPLWFWGSGKLGKGRRTGWLHMSNVVVFKVEPVTDVVER</sequence>
<protein>
    <recommendedName>
        <fullName evidence="3">F-box domain-containing protein</fullName>
    </recommendedName>
</protein>
<organism evidence="1 2">
    <name type="scientific">Tolypocladium ophioglossoides (strain CBS 100239)</name>
    <name type="common">Snaketongue truffleclub</name>
    <name type="synonym">Elaphocordyceps ophioglossoides</name>
    <dbReference type="NCBI Taxonomy" id="1163406"/>
    <lineage>
        <taxon>Eukaryota</taxon>
        <taxon>Fungi</taxon>
        <taxon>Dikarya</taxon>
        <taxon>Ascomycota</taxon>
        <taxon>Pezizomycotina</taxon>
        <taxon>Sordariomycetes</taxon>
        <taxon>Hypocreomycetidae</taxon>
        <taxon>Hypocreales</taxon>
        <taxon>Ophiocordycipitaceae</taxon>
        <taxon>Tolypocladium</taxon>
    </lineage>
</organism>
<proteinExistence type="predicted"/>
<evidence type="ECO:0008006" key="3">
    <source>
        <dbReference type="Google" id="ProtNLM"/>
    </source>
</evidence>
<dbReference type="SUPFAM" id="SSF50978">
    <property type="entry name" value="WD40 repeat-like"/>
    <property type="match status" value="1"/>
</dbReference>
<dbReference type="EMBL" id="LFRF01000013">
    <property type="protein sequence ID" value="KND90319.1"/>
    <property type="molecule type" value="Genomic_DNA"/>
</dbReference>
<accession>A0A0L0N8G9</accession>
<comment type="caution">
    <text evidence="1">The sequence shown here is derived from an EMBL/GenBank/DDBJ whole genome shotgun (WGS) entry which is preliminary data.</text>
</comment>
<name>A0A0L0N8G9_TOLOC</name>
<dbReference type="InterPro" id="IPR036322">
    <property type="entry name" value="WD40_repeat_dom_sf"/>
</dbReference>
<reference evidence="1 2" key="1">
    <citation type="journal article" date="2015" name="BMC Genomics">
        <title>The genome of the truffle-parasite Tolypocladium ophioglossoides and the evolution of antifungal peptaibiotics.</title>
        <authorList>
            <person name="Quandt C.A."/>
            <person name="Bushley K.E."/>
            <person name="Spatafora J.W."/>
        </authorList>
    </citation>
    <scope>NUCLEOTIDE SEQUENCE [LARGE SCALE GENOMIC DNA]</scope>
    <source>
        <strain evidence="1 2">CBS 100239</strain>
    </source>
</reference>
<dbReference type="Proteomes" id="UP000036947">
    <property type="component" value="Unassembled WGS sequence"/>
</dbReference>
<gene>
    <name evidence="1" type="ORF">TOPH_04975</name>
</gene>
<evidence type="ECO:0000313" key="1">
    <source>
        <dbReference type="EMBL" id="KND90319.1"/>
    </source>
</evidence>
<keyword evidence="2" id="KW-1185">Reference proteome</keyword>
<dbReference type="AlphaFoldDB" id="A0A0L0N8G9"/>